<evidence type="ECO:0000259" key="1">
    <source>
        <dbReference type="Pfam" id="PF14678"/>
    </source>
</evidence>
<dbReference type="InterPro" id="IPR029314">
    <property type="entry name" value="FANCI_S4"/>
</dbReference>
<sequence length="318" mass="35516">MLKGIFKGSPAVSSEGANRRLLVYEHLIPLCESGDLQAEVAADIIGLLMLEGFYDVLRRNSQLASSIMQTLLSQVRRYYEPEQDLLPPVKLEPCIAAHGDQVYLQEPLAHLVSCTVHCLMWLQNTQRAASLNADDSDDDEEEEEGYKSELQTILESMSRRMIKCELEDFELKIQQLEETGHTDGPDGQYSDRTFRFLCDMTRFNIPACLGAFETYLEANFSLCVFFCGFRGLCILQGASAVGQQDPVEKAVTLQLGTLLTALNELVQTALLPGNCTVTLLRELSRTYTILTTLVKYVCICPGDHFSDCENPIVTFSCL</sequence>
<evidence type="ECO:0000259" key="2">
    <source>
        <dbReference type="Pfam" id="PF14680"/>
    </source>
</evidence>
<evidence type="ECO:0000313" key="3">
    <source>
        <dbReference type="EMBL" id="MEQ2217530.1"/>
    </source>
</evidence>
<keyword evidence="4" id="KW-1185">Reference proteome</keyword>
<dbReference type="Proteomes" id="UP001434883">
    <property type="component" value="Unassembled WGS sequence"/>
</dbReference>
<evidence type="ECO:0000313" key="4">
    <source>
        <dbReference type="Proteomes" id="UP001434883"/>
    </source>
</evidence>
<dbReference type="PANTHER" id="PTHR21818:SF0">
    <property type="entry name" value="FANCONI ANEMIA GROUP I PROTEIN"/>
    <property type="match status" value="1"/>
</dbReference>
<gene>
    <name evidence="3" type="ORF">XENOCAPTIV_013664</name>
</gene>
<proteinExistence type="predicted"/>
<feature type="domain" description="FANCI solenoid 4" evidence="1">
    <location>
        <begin position="239"/>
        <end position="302"/>
    </location>
</feature>
<protein>
    <submittedName>
        <fullName evidence="3">Uncharacterized protein</fullName>
    </submittedName>
</protein>
<dbReference type="Pfam" id="PF14680">
    <property type="entry name" value="FANCI_HD2"/>
    <property type="match status" value="1"/>
</dbReference>
<dbReference type="PANTHER" id="PTHR21818">
    <property type="entry name" value="BC025462 PROTEIN"/>
    <property type="match status" value="1"/>
</dbReference>
<dbReference type="InterPro" id="IPR029312">
    <property type="entry name" value="FANCI_HD2"/>
</dbReference>
<comment type="caution">
    <text evidence="3">The sequence shown here is derived from an EMBL/GenBank/DDBJ whole genome shotgun (WGS) entry which is preliminary data.</text>
</comment>
<feature type="domain" description="FANCI helical" evidence="2">
    <location>
        <begin position="48"/>
        <end position="173"/>
    </location>
</feature>
<organism evidence="3 4">
    <name type="scientific">Xenoophorus captivus</name>
    <dbReference type="NCBI Taxonomy" id="1517983"/>
    <lineage>
        <taxon>Eukaryota</taxon>
        <taxon>Metazoa</taxon>
        <taxon>Chordata</taxon>
        <taxon>Craniata</taxon>
        <taxon>Vertebrata</taxon>
        <taxon>Euteleostomi</taxon>
        <taxon>Actinopterygii</taxon>
        <taxon>Neopterygii</taxon>
        <taxon>Teleostei</taxon>
        <taxon>Neoteleostei</taxon>
        <taxon>Acanthomorphata</taxon>
        <taxon>Ovalentaria</taxon>
        <taxon>Atherinomorphae</taxon>
        <taxon>Cyprinodontiformes</taxon>
        <taxon>Goodeidae</taxon>
        <taxon>Xenoophorus</taxon>
    </lineage>
</organism>
<dbReference type="EMBL" id="JAHRIN010075904">
    <property type="protein sequence ID" value="MEQ2217530.1"/>
    <property type="molecule type" value="Genomic_DNA"/>
</dbReference>
<accession>A0ABV0SAD5</accession>
<name>A0ABV0SAD5_9TELE</name>
<dbReference type="Pfam" id="PF14678">
    <property type="entry name" value="FANCI_S4"/>
    <property type="match status" value="1"/>
</dbReference>
<reference evidence="3 4" key="1">
    <citation type="submission" date="2021-06" db="EMBL/GenBank/DDBJ databases">
        <authorList>
            <person name="Palmer J.M."/>
        </authorList>
    </citation>
    <scope>NUCLEOTIDE SEQUENCE [LARGE SCALE GENOMIC DNA]</scope>
    <source>
        <strain evidence="3 4">XC_2019</strain>
        <tissue evidence="3">Muscle</tissue>
    </source>
</reference>
<dbReference type="InterPro" id="IPR026171">
    <property type="entry name" value="FANCI"/>
</dbReference>